<evidence type="ECO:0000256" key="11">
    <source>
        <dbReference type="SAM" id="SignalP"/>
    </source>
</evidence>
<evidence type="ECO:0000256" key="5">
    <source>
        <dbReference type="ARBA" id="ARBA00022729"/>
    </source>
</evidence>
<evidence type="ECO:0000256" key="10">
    <source>
        <dbReference type="SAM" id="Phobius"/>
    </source>
</evidence>
<proteinExistence type="inferred from homology"/>
<dbReference type="Pfam" id="PF05450">
    <property type="entry name" value="Nicastrin"/>
    <property type="match status" value="1"/>
</dbReference>
<evidence type="ECO:0000256" key="8">
    <source>
        <dbReference type="ARBA" id="ARBA00023136"/>
    </source>
</evidence>
<reference evidence="14" key="1">
    <citation type="submission" date="2025-08" db="UniProtKB">
        <authorList>
            <consortium name="RefSeq"/>
        </authorList>
    </citation>
    <scope>IDENTIFICATION</scope>
</reference>
<keyword evidence="4 10" id="KW-0812">Transmembrane</keyword>
<dbReference type="SUPFAM" id="SSF53187">
    <property type="entry name" value="Zn-dependent exopeptidases"/>
    <property type="match status" value="1"/>
</dbReference>
<keyword evidence="13" id="KW-1185">Reference proteome</keyword>
<feature type="signal peptide" evidence="11">
    <location>
        <begin position="1"/>
        <end position="32"/>
    </location>
</feature>
<feature type="transmembrane region" description="Helical" evidence="10">
    <location>
        <begin position="692"/>
        <end position="714"/>
    </location>
</feature>
<keyword evidence="5 11" id="KW-0732">Signal</keyword>
<evidence type="ECO:0000256" key="3">
    <source>
        <dbReference type="ARBA" id="ARBA00015303"/>
    </source>
</evidence>
<dbReference type="GO" id="GO:0007219">
    <property type="term" value="P:Notch signaling pathway"/>
    <property type="evidence" value="ECO:0007669"/>
    <property type="project" value="UniProtKB-KW"/>
</dbReference>
<dbReference type="GO" id="GO:0007220">
    <property type="term" value="P:Notch receptor processing"/>
    <property type="evidence" value="ECO:0007669"/>
    <property type="project" value="TreeGrafter"/>
</dbReference>
<evidence type="ECO:0000256" key="4">
    <source>
        <dbReference type="ARBA" id="ARBA00022692"/>
    </source>
</evidence>
<dbReference type="InterPro" id="IPR008710">
    <property type="entry name" value="Nicastrin"/>
</dbReference>
<organism evidence="13 14">
    <name type="scientific">Biomphalaria glabrata</name>
    <name type="common">Bloodfluke planorb</name>
    <name type="synonym">Freshwater snail</name>
    <dbReference type="NCBI Taxonomy" id="6526"/>
    <lineage>
        <taxon>Eukaryota</taxon>
        <taxon>Metazoa</taxon>
        <taxon>Spiralia</taxon>
        <taxon>Lophotrochozoa</taxon>
        <taxon>Mollusca</taxon>
        <taxon>Gastropoda</taxon>
        <taxon>Heterobranchia</taxon>
        <taxon>Euthyneura</taxon>
        <taxon>Panpulmonata</taxon>
        <taxon>Hygrophila</taxon>
        <taxon>Lymnaeoidea</taxon>
        <taxon>Planorbidae</taxon>
        <taxon>Biomphalaria</taxon>
    </lineage>
</organism>
<dbReference type="GO" id="GO:0005886">
    <property type="term" value="C:plasma membrane"/>
    <property type="evidence" value="ECO:0007669"/>
    <property type="project" value="TreeGrafter"/>
</dbReference>
<accession>A0A9W2YTE1</accession>
<comment type="similarity">
    <text evidence="2">Belongs to the nicastrin family.</text>
</comment>
<dbReference type="PANTHER" id="PTHR21092">
    <property type="entry name" value="NICASTRIN"/>
    <property type="match status" value="1"/>
</dbReference>
<keyword evidence="9" id="KW-0325">Glycoprotein</keyword>
<evidence type="ECO:0000256" key="1">
    <source>
        <dbReference type="ARBA" id="ARBA00004479"/>
    </source>
</evidence>
<feature type="domain" description="Nicastrin small lobe" evidence="12">
    <location>
        <begin position="51"/>
        <end position="227"/>
    </location>
</feature>
<dbReference type="OrthoDB" id="755951at2759"/>
<feature type="chain" id="PRO_5040831873" description="Nicastrin" evidence="11">
    <location>
        <begin position="33"/>
        <end position="737"/>
    </location>
</feature>
<keyword evidence="6" id="KW-0914">Notch signaling pathway</keyword>
<evidence type="ECO:0000256" key="6">
    <source>
        <dbReference type="ARBA" id="ARBA00022976"/>
    </source>
</evidence>
<evidence type="ECO:0000256" key="7">
    <source>
        <dbReference type="ARBA" id="ARBA00022989"/>
    </source>
</evidence>
<name>A0A9W2YTE1_BIOGL</name>
<dbReference type="AlphaFoldDB" id="A0A9W2YTE1"/>
<dbReference type="OMA" id="ECVYPGV"/>
<dbReference type="GeneID" id="106060277"/>
<dbReference type="PANTHER" id="PTHR21092:SF0">
    <property type="entry name" value="NICASTRIN"/>
    <property type="match status" value="1"/>
</dbReference>
<dbReference type="Proteomes" id="UP001165740">
    <property type="component" value="Chromosome 14"/>
</dbReference>
<evidence type="ECO:0000259" key="12">
    <source>
        <dbReference type="Pfam" id="PF18266"/>
    </source>
</evidence>
<evidence type="ECO:0000313" key="14">
    <source>
        <dbReference type="RefSeq" id="XP_055865880.1"/>
    </source>
</evidence>
<dbReference type="Pfam" id="PF18266">
    <property type="entry name" value="Ncstrn_small"/>
    <property type="match status" value="1"/>
</dbReference>
<sequence>MATSRKKDLFLQFIKVFITCFCLFANSNKVSCVGTDRTEHKMYIELATQSACFRNFNATHQVGCTSSENGNVGTVHYIQSIKDMEWVLNSGPHSPYVVVLKAANFTRDTVITLAQSSRVNGIMVINVHNSTHNPLPSDGFSSVDQCPNDRFGLYADDTNYNKCQKQIWNKVGTSLRFVDLKIPVFALSDIKDVDAVLNKCYFPFNNPINDTARDYPLCSAEVKARMDGAVNSVVCMRRTLRTTLSLSGPQQYCDPMGDFNVITFMQKIPSSSSRQASSVIMVATKLDSVAMFQNEYNAADTTVVGVVTLLAAAQALWKQKEELIQPHAKDIVFAFFQGETFDYIGSSRAVYDIQKGIFPQEYSSEDKNSVSKLNLTHIDQFVELNQVGLRDNSSLWAHVDPISQPNVEKKIEDMTKFIKTFGEQLNISIKSAASKLPLPPASAQRFLMARKDLPVVVLTDHEAEFTNKYYNSRFDTADKLGGFDYPEDANDTVKYNYITKQALLIANLSSTLARYLYNASTGKIPTAAVLPNLTADPLMVTRLLYCFLISPNCELFYESVDSDNAQSLKDAKQPFPFYVSVTSHTNEVTQLVYSLMARFTGTLIDSNKNDCKQDGNYKLFSFTWMQGALKNNSNDRQGWCYKAIVHYTKAVSPAFEIDEYDLTSGDYSSWTEARWGSKAIGIRLFLMPSPEFQASILAVGILMLILSLVIVYICQKNSSAIFSVHSVRTSRSYSPMT</sequence>
<evidence type="ECO:0000256" key="2">
    <source>
        <dbReference type="ARBA" id="ARBA00007717"/>
    </source>
</evidence>
<evidence type="ECO:0000313" key="13">
    <source>
        <dbReference type="Proteomes" id="UP001165740"/>
    </source>
</evidence>
<evidence type="ECO:0000256" key="9">
    <source>
        <dbReference type="ARBA" id="ARBA00023180"/>
    </source>
</evidence>
<dbReference type="Gene3D" id="3.40.630.10">
    <property type="entry name" value="Zn peptidases"/>
    <property type="match status" value="1"/>
</dbReference>
<dbReference type="GO" id="GO:0016485">
    <property type="term" value="P:protein processing"/>
    <property type="evidence" value="ECO:0007669"/>
    <property type="project" value="InterPro"/>
</dbReference>
<keyword evidence="8 10" id="KW-0472">Membrane</keyword>
<comment type="subcellular location">
    <subcellularLocation>
        <location evidence="1">Membrane</location>
        <topology evidence="1">Single-pass type I membrane protein</topology>
    </subcellularLocation>
</comment>
<gene>
    <name evidence="14" type="primary">LOC106060277</name>
</gene>
<protein>
    <recommendedName>
        <fullName evidence="3">Nicastrin</fullName>
    </recommendedName>
</protein>
<dbReference type="InterPro" id="IPR041084">
    <property type="entry name" value="Ncstrn_small"/>
</dbReference>
<keyword evidence="7 10" id="KW-1133">Transmembrane helix</keyword>
<dbReference type="RefSeq" id="XP_055865880.1">
    <property type="nucleotide sequence ID" value="XM_056009905.1"/>
</dbReference>